<dbReference type="GO" id="GO:0110001">
    <property type="term" value="C:toxin-antitoxin complex"/>
    <property type="evidence" value="ECO:0007669"/>
    <property type="project" value="InterPro"/>
</dbReference>
<organism evidence="4 5">
    <name type="scientific">Larkinella punicea</name>
    <dbReference type="NCBI Taxonomy" id="2315727"/>
    <lineage>
        <taxon>Bacteria</taxon>
        <taxon>Pseudomonadati</taxon>
        <taxon>Bacteroidota</taxon>
        <taxon>Cytophagia</taxon>
        <taxon>Cytophagales</taxon>
        <taxon>Spirosomataceae</taxon>
        <taxon>Larkinella</taxon>
    </lineage>
</organism>
<evidence type="ECO:0000256" key="2">
    <source>
        <dbReference type="ARBA" id="ARBA00022722"/>
    </source>
</evidence>
<accession>A0A368JG70</accession>
<dbReference type="EMBL" id="QOWE01000025">
    <property type="protein sequence ID" value="RCR66650.1"/>
    <property type="molecule type" value="Genomic_DNA"/>
</dbReference>
<comment type="caution">
    <text evidence="4">The sequence shown here is derived from an EMBL/GenBank/DDBJ whole genome shotgun (WGS) entry which is preliminary data.</text>
</comment>
<dbReference type="OrthoDB" id="955324at2"/>
<name>A0A368JG70_9BACT</name>
<evidence type="ECO:0000313" key="4">
    <source>
        <dbReference type="EMBL" id="RCR66650.1"/>
    </source>
</evidence>
<reference evidence="4 5" key="1">
    <citation type="submission" date="2018-07" db="EMBL/GenBank/DDBJ databases">
        <title>Genome analysis of Larkinella rosea.</title>
        <authorList>
            <person name="Zhou Z."/>
            <person name="Wang G."/>
        </authorList>
    </citation>
    <scope>NUCLEOTIDE SEQUENCE [LARGE SCALE GENOMIC DNA]</scope>
    <source>
        <strain evidence="5">zzj9</strain>
    </source>
</reference>
<protein>
    <submittedName>
        <fullName evidence="4">DUF86 domain-containing protein</fullName>
    </submittedName>
</protein>
<dbReference type="Pfam" id="PF01934">
    <property type="entry name" value="HepT-like"/>
    <property type="match status" value="1"/>
</dbReference>
<gene>
    <name evidence="4" type="ORF">DUE52_25445</name>
</gene>
<dbReference type="GO" id="GO:0004540">
    <property type="term" value="F:RNA nuclease activity"/>
    <property type="evidence" value="ECO:0007669"/>
    <property type="project" value="InterPro"/>
</dbReference>
<evidence type="ECO:0000256" key="3">
    <source>
        <dbReference type="ARBA" id="ARBA00022801"/>
    </source>
</evidence>
<dbReference type="GO" id="GO:0016787">
    <property type="term" value="F:hydrolase activity"/>
    <property type="evidence" value="ECO:0007669"/>
    <property type="project" value="UniProtKB-KW"/>
</dbReference>
<keyword evidence="3" id="KW-0378">Hydrolase</keyword>
<dbReference type="InterPro" id="IPR008201">
    <property type="entry name" value="HepT-like"/>
</dbReference>
<proteinExistence type="predicted"/>
<evidence type="ECO:0000256" key="1">
    <source>
        <dbReference type="ARBA" id="ARBA00022649"/>
    </source>
</evidence>
<keyword evidence="2" id="KW-0540">Nuclease</keyword>
<dbReference type="AlphaFoldDB" id="A0A368JG70"/>
<keyword evidence="1" id="KW-1277">Toxin-antitoxin system</keyword>
<keyword evidence="5" id="KW-1185">Reference proteome</keyword>
<evidence type="ECO:0000313" key="5">
    <source>
        <dbReference type="Proteomes" id="UP000253383"/>
    </source>
</evidence>
<dbReference type="Proteomes" id="UP000253383">
    <property type="component" value="Unassembled WGS sequence"/>
</dbReference>
<sequence>MKSSLGDRQRIQHIREAIDHIENFTDGIDFESYMNNFQLRLALVKLLEIVGEAAAALSEDLKQEFSEIE</sequence>